<evidence type="ECO:0000259" key="10">
    <source>
        <dbReference type="PROSITE" id="PS50157"/>
    </source>
</evidence>
<feature type="region of interest" description="Disordered" evidence="9">
    <location>
        <begin position="184"/>
        <end position="214"/>
    </location>
</feature>
<dbReference type="InterPro" id="IPR050589">
    <property type="entry name" value="Ikaros_C2H2-ZF"/>
</dbReference>
<reference evidence="11 12" key="1">
    <citation type="submission" date="2021-05" db="EMBL/GenBank/DDBJ databases">
        <authorList>
            <person name="Zahm M."/>
            <person name="Klopp C."/>
            <person name="Cabau C."/>
            <person name="Kuhl H."/>
            <person name="Suciu R."/>
            <person name="Ciorpac M."/>
            <person name="Holostenco D."/>
            <person name="Gessner J."/>
            <person name="Wuertz S."/>
            <person name="Hohne C."/>
            <person name="Stock M."/>
            <person name="Gislard M."/>
            <person name="Lluch J."/>
            <person name="Milhes M."/>
            <person name="Lampietro C."/>
            <person name="Lopez Roques C."/>
            <person name="Donnadieu C."/>
            <person name="Du K."/>
            <person name="Schartl M."/>
            <person name="Guiguen Y."/>
        </authorList>
    </citation>
    <scope>NUCLEOTIDE SEQUENCE [LARGE SCALE GENOMIC DNA]</scope>
    <source>
        <strain evidence="11">Hh-F2</strain>
        <tissue evidence="11">Blood</tissue>
    </source>
</reference>
<dbReference type="PANTHER" id="PTHR24404:SF114">
    <property type="entry name" value="KLUMPFUSS, ISOFORM B-RELATED"/>
    <property type="match status" value="1"/>
</dbReference>
<proteinExistence type="predicted"/>
<gene>
    <name evidence="11" type="ORF">HHUSO_G33319</name>
</gene>
<keyword evidence="6" id="KW-0238">DNA-binding</keyword>
<keyword evidence="2" id="KW-0479">Metal-binding</keyword>
<name>A0ABR0Y828_HUSHU</name>
<dbReference type="SUPFAM" id="SSF57667">
    <property type="entry name" value="beta-beta-alpha zinc fingers"/>
    <property type="match status" value="1"/>
</dbReference>
<evidence type="ECO:0000256" key="6">
    <source>
        <dbReference type="ARBA" id="ARBA00023125"/>
    </source>
</evidence>
<keyword evidence="12" id="KW-1185">Reference proteome</keyword>
<dbReference type="InterPro" id="IPR013087">
    <property type="entry name" value="Znf_C2H2_type"/>
</dbReference>
<dbReference type="Pfam" id="PF00096">
    <property type="entry name" value="zf-C2H2"/>
    <property type="match status" value="2"/>
</dbReference>
<feature type="domain" description="C2H2-type" evidence="10">
    <location>
        <begin position="114"/>
        <end position="141"/>
    </location>
</feature>
<feature type="domain" description="C2H2-type" evidence="10">
    <location>
        <begin position="86"/>
        <end position="108"/>
    </location>
</feature>
<keyword evidence="5" id="KW-0862">Zinc</keyword>
<accession>A0ABR0Y828</accession>
<organism evidence="11 12">
    <name type="scientific">Huso huso</name>
    <name type="common">Beluga</name>
    <name type="synonym">Acipenser huso</name>
    <dbReference type="NCBI Taxonomy" id="61971"/>
    <lineage>
        <taxon>Eukaryota</taxon>
        <taxon>Metazoa</taxon>
        <taxon>Chordata</taxon>
        <taxon>Craniata</taxon>
        <taxon>Vertebrata</taxon>
        <taxon>Euteleostomi</taxon>
        <taxon>Actinopterygii</taxon>
        <taxon>Chondrostei</taxon>
        <taxon>Acipenseriformes</taxon>
        <taxon>Acipenseridae</taxon>
        <taxon>Huso</taxon>
    </lineage>
</organism>
<comment type="caution">
    <text evidence="11">The sequence shown here is derived from an EMBL/GenBank/DDBJ whole genome shotgun (WGS) entry which is preliminary data.</text>
</comment>
<evidence type="ECO:0000256" key="5">
    <source>
        <dbReference type="ARBA" id="ARBA00022833"/>
    </source>
</evidence>
<feature type="compositionally biased region" description="Basic and acidic residues" evidence="9">
    <location>
        <begin position="36"/>
        <end position="47"/>
    </location>
</feature>
<sequence length="248" mass="28232">MAAEPATADVKCAIAESHSCPPLPDGFPLESGFGQAHEKLHGEERAEKRRTRPVSSRRTSSRSRLVSQSQAQNPEDAGTDKNLGKHSCADCGERFPTPKTLKKHRDTHQEGQCHPCKKCSKTFRDLELLKRHRLVHRETEAASKDVGLLILEASRWRRKHRCAECGKHFLYAANLKKHRLQQHRASRPTPVAKSPLFHRPVTSEDAPENPQRDSRRVLLPGLRKVFKTAKHLKRHRLVHWKTPSFSVC</sequence>
<evidence type="ECO:0000256" key="9">
    <source>
        <dbReference type="SAM" id="MobiDB-lite"/>
    </source>
</evidence>
<protein>
    <recommendedName>
        <fullName evidence="10">C2H2-type domain-containing protein</fullName>
    </recommendedName>
</protein>
<feature type="domain" description="C2H2-type" evidence="10">
    <location>
        <begin position="160"/>
        <end position="188"/>
    </location>
</feature>
<evidence type="ECO:0000313" key="11">
    <source>
        <dbReference type="EMBL" id="KAK6468575.1"/>
    </source>
</evidence>
<dbReference type="Gene3D" id="3.30.160.60">
    <property type="entry name" value="Classic Zinc Finger"/>
    <property type="match status" value="1"/>
</dbReference>
<evidence type="ECO:0000256" key="4">
    <source>
        <dbReference type="ARBA" id="ARBA00022771"/>
    </source>
</evidence>
<dbReference type="PROSITE" id="PS50157">
    <property type="entry name" value="ZINC_FINGER_C2H2_2"/>
    <property type="match status" value="3"/>
</dbReference>
<dbReference type="SMART" id="SM00355">
    <property type="entry name" value="ZnF_C2H2"/>
    <property type="match status" value="3"/>
</dbReference>
<evidence type="ECO:0000256" key="3">
    <source>
        <dbReference type="ARBA" id="ARBA00022737"/>
    </source>
</evidence>
<dbReference type="InterPro" id="IPR036236">
    <property type="entry name" value="Znf_C2H2_sf"/>
</dbReference>
<keyword evidence="3" id="KW-0677">Repeat</keyword>
<dbReference type="EMBL" id="JAHFZB010000043">
    <property type="protein sequence ID" value="KAK6468575.1"/>
    <property type="molecule type" value="Genomic_DNA"/>
</dbReference>
<evidence type="ECO:0000256" key="8">
    <source>
        <dbReference type="PROSITE-ProRule" id="PRU00042"/>
    </source>
</evidence>
<keyword evidence="4 8" id="KW-0863">Zinc-finger</keyword>
<comment type="subcellular location">
    <subcellularLocation>
        <location evidence="1">Nucleus</location>
    </subcellularLocation>
</comment>
<dbReference type="PANTHER" id="PTHR24404">
    <property type="entry name" value="ZINC FINGER PROTEIN"/>
    <property type="match status" value="1"/>
</dbReference>
<feature type="region of interest" description="Disordered" evidence="9">
    <location>
        <begin position="21"/>
        <end position="83"/>
    </location>
</feature>
<feature type="compositionally biased region" description="Low complexity" evidence="9">
    <location>
        <begin position="53"/>
        <end position="70"/>
    </location>
</feature>
<evidence type="ECO:0000256" key="1">
    <source>
        <dbReference type="ARBA" id="ARBA00004123"/>
    </source>
</evidence>
<dbReference type="PROSITE" id="PS00028">
    <property type="entry name" value="ZINC_FINGER_C2H2_1"/>
    <property type="match status" value="3"/>
</dbReference>
<keyword evidence="7" id="KW-0539">Nucleus</keyword>
<evidence type="ECO:0000313" key="12">
    <source>
        <dbReference type="Proteomes" id="UP001369086"/>
    </source>
</evidence>
<evidence type="ECO:0000256" key="7">
    <source>
        <dbReference type="ARBA" id="ARBA00023242"/>
    </source>
</evidence>
<evidence type="ECO:0000256" key="2">
    <source>
        <dbReference type="ARBA" id="ARBA00022723"/>
    </source>
</evidence>
<dbReference type="Proteomes" id="UP001369086">
    <property type="component" value="Unassembled WGS sequence"/>
</dbReference>